<dbReference type="Gene3D" id="1.10.287.470">
    <property type="entry name" value="Helix hairpin bin"/>
    <property type="match status" value="1"/>
</dbReference>
<keyword evidence="5" id="KW-0812">Transmembrane</keyword>
<evidence type="ECO:0000256" key="4">
    <source>
        <dbReference type="SAM" id="Coils"/>
    </source>
</evidence>
<proteinExistence type="inferred from homology"/>
<evidence type="ECO:0000256" key="5">
    <source>
        <dbReference type="SAM" id="Phobius"/>
    </source>
</evidence>
<evidence type="ECO:0000313" key="8">
    <source>
        <dbReference type="EMBL" id="ASK79597.1"/>
    </source>
</evidence>
<dbReference type="InterPro" id="IPR058625">
    <property type="entry name" value="MdtA-like_BSH"/>
</dbReference>
<feature type="domain" description="Multidrug resistance protein MdtA-like C-terminal permuted SH3" evidence="7">
    <location>
        <begin position="317"/>
        <end position="355"/>
    </location>
</feature>
<comment type="similarity">
    <text evidence="2">Belongs to the membrane fusion protein (MFP) (TC 8.A.1) family.</text>
</comment>
<dbReference type="OrthoDB" id="9800613at2"/>
<evidence type="ECO:0000256" key="3">
    <source>
        <dbReference type="ARBA" id="ARBA00022448"/>
    </source>
</evidence>
<dbReference type="Gene3D" id="2.40.420.20">
    <property type="match status" value="1"/>
</dbReference>
<feature type="domain" description="Multidrug resistance protein MdtA-like barrel-sandwich hybrid" evidence="6">
    <location>
        <begin position="69"/>
        <end position="172"/>
    </location>
</feature>
<comment type="subcellular location">
    <subcellularLocation>
        <location evidence="1">Cell envelope</location>
    </subcellularLocation>
</comment>
<keyword evidence="4" id="KW-0175">Coiled coil</keyword>
<keyword evidence="5" id="KW-0472">Membrane</keyword>
<dbReference type="NCBIfam" id="TIGR01730">
    <property type="entry name" value="RND_mfp"/>
    <property type="match status" value="1"/>
</dbReference>
<name>A0A220VGW1_9GAMM</name>
<keyword evidence="3" id="KW-0813">Transport</keyword>
<dbReference type="PANTHER" id="PTHR30469:SF15">
    <property type="entry name" value="HLYD FAMILY OF SECRETION PROTEINS"/>
    <property type="match status" value="1"/>
</dbReference>
<evidence type="ECO:0000256" key="1">
    <source>
        <dbReference type="ARBA" id="ARBA00004196"/>
    </source>
</evidence>
<dbReference type="KEGG" id="pmai:CF386_11120"/>
<dbReference type="Gene3D" id="2.40.30.170">
    <property type="match status" value="1"/>
</dbReference>
<organism evidence="8 9">
    <name type="scientific">Paraphotobacterium marinum</name>
    <dbReference type="NCBI Taxonomy" id="1755811"/>
    <lineage>
        <taxon>Bacteria</taxon>
        <taxon>Pseudomonadati</taxon>
        <taxon>Pseudomonadota</taxon>
        <taxon>Gammaproteobacteria</taxon>
        <taxon>Vibrionales</taxon>
        <taxon>Vibrionaceae</taxon>
        <taxon>Paraphotobacterium</taxon>
    </lineage>
</organism>
<dbReference type="Proteomes" id="UP000242175">
    <property type="component" value="Chromosome small"/>
</dbReference>
<evidence type="ECO:0000259" key="6">
    <source>
        <dbReference type="Pfam" id="PF25917"/>
    </source>
</evidence>
<dbReference type="Pfam" id="PF25967">
    <property type="entry name" value="RND-MFP_C"/>
    <property type="match status" value="1"/>
</dbReference>
<dbReference type="GO" id="GO:1990281">
    <property type="term" value="C:efflux pump complex"/>
    <property type="evidence" value="ECO:0007669"/>
    <property type="project" value="TreeGrafter"/>
</dbReference>
<evidence type="ECO:0000259" key="7">
    <source>
        <dbReference type="Pfam" id="PF25967"/>
    </source>
</evidence>
<dbReference type="PANTHER" id="PTHR30469">
    <property type="entry name" value="MULTIDRUG RESISTANCE PROTEIN MDTA"/>
    <property type="match status" value="1"/>
</dbReference>
<dbReference type="AlphaFoldDB" id="A0A220VGW1"/>
<dbReference type="InterPro" id="IPR058627">
    <property type="entry name" value="MdtA-like_C"/>
</dbReference>
<dbReference type="Pfam" id="PF25917">
    <property type="entry name" value="BSH_RND"/>
    <property type="match status" value="1"/>
</dbReference>
<dbReference type="EMBL" id="CP022356">
    <property type="protein sequence ID" value="ASK79597.1"/>
    <property type="molecule type" value="Genomic_DNA"/>
</dbReference>
<dbReference type="SUPFAM" id="SSF111369">
    <property type="entry name" value="HlyD-like secretion proteins"/>
    <property type="match status" value="1"/>
</dbReference>
<dbReference type="RefSeq" id="WP_089074505.1">
    <property type="nucleotide sequence ID" value="NZ_CBCSAM010000008.1"/>
</dbReference>
<accession>A0A220VGW1</accession>
<keyword evidence="5" id="KW-1133">Transmembrane helix</keyword>
<feature type="transmembrane region" description="Helical" evidence="5">
    <location>
        <begin position="6"/>
        <end position="24"/>
    </location>
</feature>
<dbReference type="Gene3D" id="2.40.50.100">
    <property type="match status" value="1"/>
</dbReference>
<gene>
    <name evidence="8" type="ORF">CF386_11120</name>
</gene>
<sequence>MKQKYFLGIIFFVILAIYFIFFSNKDNAIEKIRKPKEVNVIKVKQKEFPLTIKIPAVVSSQDNIILSAMTSGKITKINFKNGQFVKKGTVLIQIEDKNQLSALRSAEASYENAKQNLKRFKIVSKEVPGSIAQTKLDEAETNLKAANALLADAKENFNNTRIRAPFDGYMGTLLEQKMSQNSTSSIQTFTNLSVGSYVKVGTELVSITNNHLLYVQYDIPKKYHNFLKIGKTVLLNNPQHKHQKIKTSIIYVSKNINPDSNTYTVRALIPNLVHETNLFSPGANIMITQVLDDDRKMITVPGLSLVPSINGYSVYSINKGEVVSVPVTIGNRFNTEVAIDSGVKVGDLVITNGVDQVNPGDKVKIKNQE</sequence>
<dbReference type="GO" id="GO:0015562">
    <property type="term" value="F:efflux transmembrane transporter activity"/>
    <property type="evidence" value="ECO:0007669"/>
    <property type="project" value="TreeGrafter"/>
</dbReference>
<protein>
    <submittedName>
        <fullName evidence="8">Uncharacterized protein</fullName>
    </submittedName>
</protein>
<keyword evidence="9" id="KW-1185">Reference proteome</keyword>
<evidence type="ECO:0000313" key="9">
    <source>
        <dbReference type="Proteomes" id="UP000242175"/>
    </source>
</evidence>
<reference evidence="8 9" key="1">
    <citation type="journal article" date="2016" name="Int. J. Syst. Evol. Microbiol.">
        <title>Paraphotobacterium marinum gen. nov., sp. nov., a member of the family Vibrionaceae, isolated from surface seawater.</title>
        <authorList>
            <person name="Huang Z."/>
            <person name="Dong C."/>
            <person name="Shao Z."/>
        </authorList>
    </citation>
    <scope>NUCLEOTIDE SEQUENCE [LARGE SCALE GENOMIC DNA]</scope>
    <source>
        <strain evidence="8 9">NSCS20N07D</strain>
    </source>
</reference>
<dbReference type="InterPro" id="IPR006143">
    <property type="entry name" value="RND_pump_MFP"/>
</dbReference>
<feature type="coiled-coil region" evidence="4">
    <location>
        <begin position="103"/>
        <end position="163"/>
    </location>
</feature>
<evidence type="ECO:0000256" key="2">
    <source>
        <dbReference type="ARBA" id="ARBA00009477"/>
    </source>
</evidence>